<name>A0A8K0CI95_IGNLU</name>
<dbReference type="EMBL" id="VTPC01088386">
    <property type="protein sequence ID" value="KAF2886206.1"/>
    <property type="molecule type" value="Genomic_DNA"/>
</dbReference>
<dbReference type="GO" id="GO:0005635">
    <property type="term" value="C:nuclear envelope"/>
    <property type="evidence" value="ECO:0007669"/>
    <property type="project" value="TreeGrafter"/>
</dbReference>
<proteinExistence type="predicted"/>
<dbReference type="InterPro" id="IPR011989">
    <property type="entry name" value="ARM-like"/>
</dbReference>
<dbReference type="InterPro" id="IPR058669">
    <property type="entry name" value="TPR_IPO7/11-like"/>
</dbReference>
<dbReference type="GO" id="GO:0006606">
    <property type="term" value="P:protein import into nucleus"/>
    <property type="evidence" value="ECO:0007669"/>
    <property type="project" value="TreeGrafter"/>
</dbReference>
<protein>
    <recommendedName>
        <fullName evidence="1">Importin-7/11-like TPR repeats domain-containing protein</fullName>
    </recommendedName>
</protein>
<dbReference type="Proteomes" id="UP000801492">
    <property type="component" value="Unassembled WGS sequence"/>
</dbReference>
<dbReference type="InterPro" id="IPR016024">
    <property type="entry name" value="ARM-type_fold"/>
</dbReference>
<dbReference type="GO" id="GO:0005829">
    <property type="term" value="C:cytosol"/>
    <property type="evidence" value="ECO:0007669"/>
    <property type="project" value="TreeGrafter"/>
</dbReference>
<evidence type="ECO:0000313" key="2">
    <source>
        <dbReference type="EMBL" id="KAF2886206.1"/>
    </source>
</evidence>
<organism evidence="2 3">
    <name type="scientific">Ignelater luminosus</name>
    <name type="common">Cucubano</name>
    <name type="synonym">Pyrophorus luminosus</name>
    <dbReference type="NCBI Taxonomy" id="2038154"/>
    <lineage>
        <taxon>Eukaryota</taxon>
        <taxon>Metazoa</taxon>
        <taxon>Ecdysozoa</taxon>
        <taxon>Arthropoda</taxon>
        <taxon>Hexapoda</taxon>
        <taxon>Insecta</taxon>
        <taxon>Pterygota</taxon>
        <taxon>Neoptera</taxon>
        <taxon>Endopterygota</taxon>
        <taxon>Coleoptera</taxon>
        <taxon>Polyphaga</taxon>
        <taxon>Elateriformia</taxon>
        <taxon>Elateroidea</taxon>
        <taxon>Elateridae</taxon>
        <taxon>Agrypninae</taxon>
        <taxon>Pyrophorini</taxon>
        <taxon>Ignelater</taxon>
    </lineage>
</organism>
<dbReference type="PANTHER" id="PTHR10997:SF7">
    <property type="entry name" value="IMPORTIN-11"/>
    <property type="match status" value="1"/>
</dbReference>
<reference evidence="2" key="1">
    <citation type="submission" date="2019-08" db="EMBL/GenBank/DDBJ databases">
        <title>The genome of the North American firefly Photinus pyralis.</title>
        <authorList>
            <consortium name="Photinus pyralis genome working group"/>
            <person name="Fallon T.R."/>
            <person name="Sander Lower S.E."/>
            <person name="Weng J.-K."/>
        </authorList>
    </citation>
    <scope>NUCLEOTIDE SEQUENCE</scope>
    <source>
        <strain evidence="2">TRF0915ILg1</strain>
        <tissue evidence="2">Whole body</tissue>
    </source>
</reference>
<feature type="domain" description="Importin-7/11-like TPR repeats" evidence="1">
    <location>
        <begin position="18"/>
        <end position="297"/>
    </location>
</feature>
<sequence length="301" mass="34221">MVTCIKTNKSHNIVTFIFTEYSTENLRCCLIITLVHMLLAPELVMNTQGLQIIAVCDNLMADMRTEGILILTRLIETFVRASPVLGSETIKPIVPRIFQLIYQESDATPIIMSMYLSILARVLLASHEIFTETINRLAQAQQQTVESILGSILDVWLTKMCNVTQAERRKLLGLALANLLTTQSRPVMERFKGVIVNILEALNDVSKTDDNGILMDSLVLVDGQSPSDFNEDSDSYYETDHDQRKKQLILSDPVHNIVLKDYFQSQLLQLRNQVGQQQYEQLLQMVDTDTLSQINEYYFAL</sequence>
<dbReference type="Pfam" id="PF25758">
    <property type="entry name" value="TPR_IPO11"/>
    <property type="match status" value="1"/>
</dbReference>
<gene>
    <name evidence="2" type="ORF">ILUMI_19968</name>
</gene>
<comment type="caution">
    <text evidence="2">The sequence shown here is derived from an EMBL/GenBank/DDBJ whole genome shotgun (WGS) entry which is preliminary data.</text>
</comment>
<dbReference type="PANTHER" id="PTHR10997">
    <property type="entry name" value="IMPORTIN-7, 8, 11"/>
    <property type="match status" value="1"/>
</dbReference>
<keyword evidence="3" id="KW-1185">Reference proteome</keyword>
<dbReference type="SUPFAM" id="SSF48371">
    <property type="entry name" value="ARM repeat"/>
    <property type="match status" value="1"/>
</dbReference>
<dbReference type="OrthoDB" id="361693at2759"/>
<evidence type="ECO:0000259" key="1">
    <source>
        <dbReference type="Pfam" id="PF25758"/>
    </source>
</evidence>
<evidence type="ECO:0000313" key="3">
    <source>
        <dbReference type="Proteomes" id="UP000801492"/>
    </source>
</evidence>
<dbReference type="Gene3D" id="1.25.10.10">
    <property type="entry name" value="Leucine-rich Repeat Variant"/>
    <property type="match status" value="1"/>
</dbReference>
<dbReference type="AlphaFoldDB" id="A0A8K0CI95"/>
<accession>A0A8K0CI95</accession>